<keyword evidence="2" id="KW-1185">Reference proteome</keyword>
<reference evidence="1 2" key="1">
    <citation type="journal article" date="2016" name="Environ. Microbiol.">
        <title>New Methyloceanibacter diversity from North Sea sediments includes methanotroph containing solely the soluble methane monooxygenase.</title>
        <authorList>
            <person name="Vekeman B."/>
            <person name="Kerckhof F.M."/>
            <person name="Cremers G."/>
            <person name="de Vos P."/>
            <person name="Vandamme P."/>
            <person name="Boon N."/>
            <person name="Op den Camp H.J."/>
            <person name="Heylen K."/>
        </authorList>
    </citation>
    <scope>NUCLEOTIDE SEQUENCE [LARGE SCALE GENOMIC DNA]</scope>
    <source>
        <strain evidence="1 2">R-67176</strain>
    </source>
</reference>
<dbReference type="Proteomes" id="UP000094172">
    <property type="component" value="Unassembled WGS sequence"/>
</dbReference>
<evidence type="ECO:0000313" key="2">
    <source>
        <dbReference type="Proteomes" id="UP000094172"/>
    </source>
</evidence>
<organism evidence="1 2">
    <name type="scientific">Methyloceanibacter stevinii</name>
    <dbReference type="NCBI Taxonomy" id="1774970"/>
    <lineage>
        <taxon>Bacteria</taxon>
        <taxon>Pseudomonadati</taxon>
        <taxon>Pseudomonadota</taxon>
        <taxon>Alphaproteobacteria</taxon>
        <taxon>Hyphomicrobiales</taxon>
        <taxon>Hyphomicrobiaceae</taxon>
        <taxon>Methyloceanibacter</taxon>
    </lineage>
</organism>
<dbReference type="STRING" id="1774970.AUC70_11835"/>
<dbReference type="EMBL" id="LPWE01000014">
    <property type="protein sequence ID" value="ODR93546.1"/>
    <property type="molecule type" value="Genomic_DNA"/>
</dbReference>
<dbReference type="AlphaFoldDB" id="A0A1E3VKQ5"/>
<proteinExistence type="predicted"/>
<name>A0A1E3VKQ5_9HYPH</name>
<dbReference type="RefSeq" id="WP_069445611.1">
    <property type="nucleotide sequence ID" value="NZ_LPWE01000014.1"/>
</dbReference>
<gene>
    <name evidence="1" type="ORF">AUC70_11835</name>
</gene>
<protein>
    <submittedName>
        <fullName evidence="1">Uncharacterized protein</fullName>
    </submittedName>
</protein>
<accession>A0A1E3VKQ5</accession>
<evidence type="ECO:0000313" key="1">
    <source>
        <dbReference type="EMBL" id="ODR93546.1"/>
    </source>
</evidence>
<comment type="caution">
    <text evidence="1">The sequence shown here is derived from an EMBL/GenBank/DDBJ whole genome shotgun (WGS) entry which is preliminary data.</text>
</comment>
<sequence>MGLTVLDALYRAQEEGDEVAGLCLQFYASLRRQDQTLFQRAADLWLGELLAEIERTAESHTTDVLEALKRQPGLEVVPRPGRGLKP</sequence>